<dbReference type="HOGENOM" id="CLU_022883_3_2_1"/>
<gene>
    <name evidence="1" type="ORF">HYDPIDRAFT_119029</name>
</gene>
<dbReference type="PANTHER" id="PTHR35043">
    <property type="entry name" value="TRANSCRIPTION FACTOR DOMAIN-CONTAINING PROTEIN"/>
    <property type="match status" value="1"/>
</dbReference>
<dbReference type="PANTHER" id="PTHR35043:SF7">
    <property type="entry name" value="TRANSCRIPTION FACTOR DOMAIN-CONTAINING PROTEIN"/>
    <property type="match status" value="1"/>
</dbReference>
<organism evidence="1 2">
    <name type="scientific">Hydnomerulius pinastri MD-312</name>
    <dbReference type="NCBI Taxonomy" id="994086"/>
    <lineage>
        <taxon>Eukaryota</taxon>
        <taxon>Fungi</taxon>
        <taxon>Dikarya</taxon>
        <taxon>Basidiomycota</taxon>
        <taxon>Agaricomycotina</taxon>
        <taxon>Agaricomycetes</taxon>
        <taxon>Agaricomycetidae</taxon>
        <taxon>Boletales</taxon>
        <taxon>Boletales incertae sedis</taxon>
        <taxon>Leucogyrophana</taxon>
    </lineage>
</organism>
<dbReference type="AlphaFoldDB" id="A0A0C9W8B3"/>
<reference evidence="1 2" key="1">
    <citation type="submission" date="2014-04" db="EMBL/GenBank/DDBJ databases">
        <title>Evolutionary Origins and Diversification of the Mycorrhizal Mutualists.</title>
        <authorList>
            <consortium name="DOE Joint Genome Institute"/>
            <consortium name="Mycorrhizal Genomics Consortium"/>
            <person name="Kohler A."/>
            <person name="Kuo A."/>
            <person name="Nagy L.G."/>
            <person name="Floudas D."/>
            <person name="Copeland A."/>
            <person name="Barry K.W."/>
            <person name="Cichocki N."/>
            <person name="Veneault-Fourrey C."/>
            <person name="LaButti K."/>
            <person name="Lindquist E.A."/>
            <person name="Lipzen A."/>
            <person name="Lundell T."/>
            <person name="Morin E."/>
            <person name="Murat C."/>
            <person name="Riley R."/>
            <person name="Ohm R."/>
            <person name="Sun H."/>
            <person name="Tunlid A."/>
            <person name="Henrissat B."/>
            <person name="Grigoriev I.V."/>
            <person name="Hibbett D.S."/>
            <person name="Martin F."/>
        </authorList>
    </citation>
    <scope>NUCLEOTIDE SEQUENCE [LARGE SCALE GENOMIC DNA]</scope>
    <source>
        <strain evidence="1 2">MD-312</strain>
    </source>
</reference>
<dbReference type="EMBL" id="KN839905">
    <property type="protein sequence ID" value="KIJ58902.1"/>
    <property type="molecule type" value="Genomic_DNA"/>
</dbReference>
<name>A0A0C9W8B3_9AGAM</name>
<evidence type="ECO:0000313" key="2">
    <source>
        <dbReference type="Proteomes" id="UP000053820"/>
    </source>
</evidence>
<accession>A0A0C9W8B3</accession>
<proteinExistence type="predicted"/>
<dbReference type="OrthoDB" id="9451547at2759"/>
<evidence type="ECO:0000313" key="1">
    <source>
        <dbReference type="EMBL" id="KIJ58902.1"/>
    </source>
</evidence>
<dbReference type="Proteomes" id="UP000053820">
    <property type="component" value="Unassembled WGS sequence"/>
</dbReference>
<keyword evidence="2" id="KW-1185">Reference proteome</keyword>
<sequence length="94" mass="10511">MGGFHGYRHRKPVHPLGATEVEELVKAGDLIPPTETEIKGLGQADILSKGLTIFQTLWFILQCITRHVDGLPITQLEVMTLAYTTITIAMYAFW</sequence>
<protein>
    <submittedName>
        <fullName evidence="1">Uncharacterized protein</fullName>
    </submittedName>
</protein>